<dbReference type="RefSeq" id="WP_013907972.1">
    <property type="nucleotide sequence ID" value="NC_015681.1"/>
</dbReference>
<reference evidence="2" key="1">
    <citation type="submission" date="2011-04" db="EMBL/GenBank/DDBJ databases">
        <title>The complete genome of Thermodesulfatator indicus DSM 15286.</title>
        <authorList>
            <person name="Lucas S."/>
            <person name="Copeland A."/>
            <person name="Lapidus A."/>
            <person name="Bruce D."/>
            <person name="Goodwin L."/>
            <person name="Pitluck S."/>
            <person name="Peters L."/>
            <person name="Kyrpides N."/>
            <person name="Mavromatis K."/>
            <person name="Pagani I."/>
            <person name="Ivanova N."/>
            <person name="Saunders L."/>
            <person name="Detter J.C."/>
            <person name="Tapia R."/>
            <person name="Han C."/>
            <person name="Land M."/>
            <person name="Hauser L."/>
            <person name="Markowitz V."/>
            <person name="Cheng J.-F."/>
            <person name="Hugenholtz P."/>
            <person name="Woyke T."/>
            <person name="Wu D."/>
            <person name="Spring S."/>
            <person name="Schroeder M."/>
            <person name="Brambilla E."/>
            <person name="Klenk H.-P."/>
            <person name="Eisen J.A."/>
        </authorList>
    </citation>
    <scope>NUCLEOTIDE SEQUENCE [LARGE SCALE GENOMIC DNA]</scope>
    <source>
        <strain evidence="2">DSM 15286 / JCM 11887 / CIR29812</strain>
    </source>
</reference>
<dbReference type="Proteomes" id="UP000006793">
    <property type="component" value="Chromosome"/>
</dbReference>
<dbReference type="PATRIC" id="fig|667014.3.peg.1403"/>
<protein>
    <recommendedName>
        <fullName evidence="3">Restriction system protein Mrr-like N-terminal domain-containing protein</fullName>
    </recommendedName>
</protein>
<proteinExistence type="predicted"/>
<dbReference type="InParanoid" id="F8A9K4"/>
<dbReference type="PaxDb" id="667014-Thein_1364"/>
<gene>
    <name evidence="1" type="ordered locus">Thein_1364</name>
</gene>
<dbReference type="KEGG" id="tid:Thein_1364"/>
<evidence type="ECO:0008006" key="3">
    <source>
        <dbReference type="Google" id="ProtNLM"/>
    </source>
</evidence>
<evidence type="ECO:0000313" key="2">
    <source>
        <dbReference type="Proteomes" id="UP000006793"/>
    </source>
</evidence>
<dbReference type="HOGENOM" id="CLU_2585097_0_0_0"/>
<keyword evidence="2" id="KW-1185">Reference proteome</keyword>
<reference evidence="1 2" key="2">
    <citation type="journal article" date="2012" name="Stand. Genomic Sci.">
        <title>Complete genome sequence of the thermophilic sulfate-reducing ocean bacterium Thermodesulfatator indicus type strain (CIR29812(T)).</title>
        <authorList>
            <person name="Anderson I."/>
            <person name="Saunders E."/>
            <person name="Lapidus A."/>
            <person name="Nolan M."/>
            <person name="Lucas S."/>
            <person name="Tice H."/>
            <person name="Del Rio T.G."/>
            <person name="Cheng J.F."/>
            <person name="Han C."/>
            <person name="Tapia R."/>
            <person name="Goodwin L.A."/>
            <person name="Pitluck S."/>
            <person name="Liolios K."/>
            <person name="Mavromatis K."/>
            <person name="Pagani I."/>
            <person name="Ivanova N."/>
            <person name="Mikhailova N."/>
            <person name="Pati A."/>
            <person name="Chen A."/>
            <person name="Palaniappan K."/>
            <person name="Land M."/>
            <person name="Hauser L."/>
            <person name="Jeffries C.D."/>
            <person name="Chang Y.J."/>
            <person name="Brambilla E.M."/>
            <person name="Rohde M."/>
            <person name="Spring S."/>
            <person name="Goker M."/>
            <person name="Detter J.C."/>
            <person name="Woyke T."/>
            <person name="Bristow J."/>
            <person name="Eisen J.A."/>
            <person name="Markowitz V."/>
            <person name="Hugenholtz P."/>
            <person name="Kyrpides N.C."/>
            <person name="Klenk H.P."/>
        </authorList>
    </citation>
    <scope>NUCLEOTIDE SEQUENCE [LARGE SCALE GENOMIC DNA]</scope>
    <source>
        <strain evidence="2">DSM 15286 / JCM 11887 / CIR29812</strain>
    </source>
</reference>
<evidence type="ECO:0000313" key="1">
    <source>
        <dbReference type="EMBL" id="AEH45230.1"/>
    </source>
</evidence>
<sequence length="80" mass="9435">MADKYDLRDWLVEALRANGKSARIVDVCKYIWDKYEDELRASGNLFYTWQYDVRWAATELRKTGIMKAANMSPQGVWELI</sequence>
<dbReference type="EMBL" id="CP002683">
    <property type="protein sequence ID" value="AEH45230.1"/>
    <property type="molecule type" value="Genomic_DNA"/>
</dbReference>
<organism evidence="1 2">
    <name type="scientific">Thermodesulfatator indicus (strain DSM 15286 / JCM 11887 / CIR29812)</name>
    <dbReference type="NCBI Taxonomy" id="667014"/>
    <lineage>
        <taxon>Bacteria</taxon>
        <taxon>Pseudomonadati</taxon>
        <taxon>Thermodesulfobacteriota</taxon>
        <taxon>Thermodesulfobacteria</taxon>
        <taxon>Thermodesulfobacteriales</taxon>
        <taxon>Thermodesulfatatoraceae</taxon>
        <taxon>Thermodesulfatator</taxon>
    </lineage>
</organism>
<dbReference type="OrthoDB" id="9815437at2"/>
<dbReference type="STRING" id="667014.Thein_1364"/>
<name>F8A9K4_THEID</name>
<dbReference type="eggNOG" id="ENOG5033MJZ">
    <property type="taxonomic scope" value="Bacteria"/>
</dbReference>
<dbReference type="AlphaFoldDB" id="F8A9K4"/>
<accession>F8A9K4</accession>